<dbReference type="Proteomes" id="UP000249304">
    <property type="component" value="Unassembled WGS sequence"/>
</dbReference>
<evidence type="ECO:0000313" key="2">
    <source>
        <dbReference type="EMBL" id="PZG22998.1"/>
    </source>
</evidence>
<evidence type="ECO:0000313" key="3">
    <source>
        <dbReference type="Proteomes" id="UP000249304"/>
    </source>
</evidence>
<comment type="caution">
    <text evidence="2">The sequence shown here is derived from an EMBL/GenBank/DDBJ whole genome shotgun (WGS) entry which is preliminary data.</text>
</comment>
<organism evidence="2 3">
    <name type="scientific">Nonomuraea aridisoli</name>
    <dbReference type="NCBI Taxonomy" id="2070368"/>
    <lineage>
        <taxon>Bacteria</taxon>
        <taxon>Bacillati</taxon>
        <taxon>Actinomycetota</taxon>
        <taxon>Actinomycetes</taxon>
        <taxon>Streptosporangiales</taxon>
        <taxon>Streptosporangiaceae</taxon>
        <taxon>Nonomuraea</taxon>
    </lineage>
</organism>
<feature type="chain" id="PRO_5038808292" description="PKD domain containing protein" evidence="1">
    <location>
        <begin position="20"/>
        <end position="402"/>
    </location>
</feature>
<keyword evidence="3" id="KW-1185">Reference proteome</keyword>
<name>A0A2W2FE52_9ACTN</name>
<dbReference type="InterPro" id="IPR011047">
    <property type="entry name" value="Quinoprotein_ADH-like_sf"/>
</dbReference>
<accession>A0A2W2FE52</accession>
<feature type="signal peptide" evidence="1">
    <location>
        <begin position="1"/>
        <end position="19"/>
    </location>
</feature>
<dbReference type="EMBL" id="POUD01000005">
    <property type="protein sequence ID" value="PZG22998.1"/>
    <property type="molecule type" value="Genomic_DNA"/>
</dbReference>
<dbReference type="Gene3D" id="2.80.10.50">
    <property type="match status" value="1"/>
</dbReference>
<evidence type="ECO:0000256" key="1">
    <source>
        <dbReference type="SAM" id="SignalP"/>
    </source>
</evidence>
<dbReference type="OrthoDB" id="9802683at2"/>
<keyword evidence="1" id="KW-0732">Signal</keyword>
<proteinExistence type="predicted"/>
<dbReference type="AlphaFoldDB" id="A0A2W2FE52"/>
<evidence type="ECO:0008006" key="4">
    <source>
        <dbReference type="Google" id="ProtNLM"/>
    </source>
</evidence>
<dbReference type="RefSeq" id="WP_111175511.1">
    <property type="nucleotide sequence ID" value="NZ_POUD01000005.1"/>
</dbReference>
<protein>
    <recommendedName>
        <fullName evidence="4">PKD domain containing protein</fullName>
    </recommendedName>
</protein>
<dbReference type="Pfam" id="PF17164">
    <property type="entry name" value="DUF5122"/>
    <property type="match status" value="1"/>
</dbReference>
<dbReference type="SUPFAM" id="SSF50998">
    <property type="entry name" value="Quinoprotein alcohol dehydrogenase-like"/>
    <property type="match status" value="1"/>
</dbReference>
<sequence>MLARVALAAFLASAPVAHTRVVSANPVDNTPHVLDGIVNAITVVGRTVVVGGSFSEVSDASRRTVHARANLFAYDLNTGRILPGFAPNVGGTVHALAPGDGGTVYVGGDFWGVNHRAPRALAKLRLTDGATVPGFAPRIGGGMVSTLARQGSRLYAGGDFVSPRTALARLDAATGALDPAFTVTPGKPLSSRVKVYAMALSRDRLAVDGSFTTLDGRSRPQLGLIDVSGRTAKVAPWRTDAYARKCDEAFPSYVRGIDFSPDGRFFAVVTTGGTKSGMCDTTARFETYAKGSAVKPTWVNHTGGDSLYSVAVMTGAAVYVGGHQRWLDNPKGRDSAGPGAVARPGIGAIHPRTGKALSWNPGRERGIGVKAFYTHSRGLLVGSDTTRLGREYHARIGMFPLG</sequence>
<dbReference type="InterPro" id="IPR013431">
    <property type="entry name" value="Delta_60_rpt"/>
</dbReference>
<gene>
    <name evidence="2" type="ORF">C1J01_02540</name>
</gene>
<reference evidence="2 3" key="1">
    <citation type="submission" date="2018-01" db="EMBL/GenBank/DDBJ databases">
        <title>Draft genome sequence of Nonomuraea sp. KC333.</title>
        <authorList>
            <person name="Sahin N."/>
            <person name="Saygin H."/>
            <person name="Ay H."/>
        </authorList>
    </citation>
    <scope>NUCLEOTIDE SEQUENCE [LARGE SCALE GENOMIC DNA]</scope>
    <source>
        <strain evidence="2 3">KC333</strain>
    </source>
</reference>